<dbReference type="AlphaFoldDB" id="A0AA91EYG7"/>
<gene>
    <name evidence="2" type="ORF">A5649_13775</name>
</gene>
<name>A0AA91EYG7_9MYCO</name>
<dbReference type="RefSeq" id="WP_065038782.1">
    <property type="nucleotide sequence ID" value="NZ_LZME01000010.1"/>
</dbReference>
<accession>A0AA91EYG7</accession>
<sequence>MQHRAPSPWVAASVALIGAGAVAATTAIAPLPSQPAPHTHAVQLTASWDSVWQTAEANATDIWNHFSAAPFAALQQQLANQIGYIQGLADGSLSFADVTKDIQDHLTALFGAPATDDTAAIPGALFGPFLPEGGATDTLYQSLDEAVKATDGLLAGIIDHSTLFGMLTDSTVLPGIVESLGLDESAVPLVAAVLNFAGSPLSGVVIGQISTMLSPVLQVNEDITNISEALTGGTPDWDAALQQLTDMPANIVNAYLNGYGEVDLMPILDQLGITLPALTLLDLPTYITELNLNVGGLLSSGGSIFDVIGMGAGTDALGEPMDLFSLPGVAVGPIASMVEFSQSIAMALGWDGSSDILEGLF</sequence>
<evidence type="ECO:0000313" key="3">
    <source>
        <dbReference type="Proteomes" id="UP000093712"/>
    </source>
</evidence>
<dbReference type="InterPro" id="IPR049934">
    <property type="entry name" value="GjpA-like"/>
</dbReference>
<evidence type="ECO:0000256" key="1">
    <source>
        <dbReference type="SAM" id="SignalP"/>
    </source>
</evidence>
<proteinExistence type="predicted"/>
<reference evidence="2 3" key="1">
    <citation type="submission" date="2016-06" db="EMBL/GenBank/DDBJ databases">
        <authorList>
            <person name="Sutton G."/>
            <person name="Brinkac L."/>
            <person name="Sanka R."/>
            <person name="Adams M."/>
            <person name="Lau E."/>
            <person name="Garcia-Basteiro A."/>
            <person name="Lopez-Varela E."/>
            <person name="Palencia S."/>
        </authorList>
    </citation>
    <scope>NUCLEOTIDE SEQUENCE [LARGE SCALE GENOMIC DNA]</scope>
    <source>
        <strain evidence="2 3">1211594.5</strain>
    </source>
</reference>
<evidence type="ECO:0008006" key="4">
    <source>
        <dbReference type="Google" id="ProtNLM"/>
    </source>
</evidence>
<dbReference type="NCBIfam" id="NF033942">
    <property type="entry name" value="GjpA"/>
    <property type="match status" value="1"/>
</dbReference>
<keyword evidence="1" id="KW-0732">Signal</keyword>
<organism evidence="2 3">
    <name type="scientific">Mycolicibacter heraklionensis</name>
    <dbReference type="NCBI Taxonomy" id="512402"/>
    <lineage>
        <taxon>Bacteria</taxon>
        <taxon>Bacillati</taxon>
        <taxon>Actinomycetota</taxon>
        <taxon>Actinomycetes</taxon>
        <taxon>Mycobacteriales</taxon>
        <taxon>Mycobacteriaceae</taxon>
        <taxon>Mycolicibacter</taxon>
    </lineage>
</organism>
<comment type="caution">
    <text evidence="2">The sequence shown here is derived from an EMBL/GenBank/DDBJ whole genome shotgun (WGS) entry which is preliminary data.</text>
</comment>
<protein>
    <recommendedName>
        <fullName evidence="4">PE-PGRS family protein</fullName>
    </recommendedName>
</protein>
<feature type="chain" id="PRO_5041640940" description="PE-PGRS family protein" evidence="1">
    <location>
        <begin position="24"/>
        <end position="361"/>
    </location>
</feature>
<evidence type="ECO:0000313" key="2">
    <source>
        <dbReference type="EMBL" id="OBK89291.1"/>
    </source>
</evidence>
<dbReference type="EMBL" id="LZME01000010">
    <property type="protein sequence ID" value="OBK89291.1"/>
    <property type="molecule type" value="Genomic_DNA"/>
</dbReference>
<feature type="signal peptide" evidence="1">
    <location>
        <begin position="1"/>
        <end position="23"/>
    </location>
</feature>
<dbReference type="Proteomes" id="UP000093712">
    <property type="component" value="Unassembled WGS sequence"/>
</dbReference>